<dbReference type="VEuPathDB" id="FungiDB:BD410DRAFT_64820"/>
<feature type="compositionally biased region" description="Polar residues" evidence="1">
    <location>
        <begin position="67"/>
        <end position="78"/>
    </location>
</feature>
<evidence type="ECO:0000256" key="1">
    <source>
        <dbReference type="SAM" id="MobiDB-lite"/>
    </source>
</evidence>
<keyword evidence="3" id="KW-1185">Reference proteome</keyword>
<protein>
    <submittedName>
        <fullName evidence="2">Uncharacterized protein</fullName>
    </submittedName>
</protein>
<dbReference type="Proteomes" id="UP000294933">
    <property type="component" value="Unassembled WGS sequence"/>
</dbReference>
<feature type="compositionally biased region" description="Polar residues" evidence="1">
    <location>
        <begin position="35"/>
        <end position="49"/>
    </location>
</feature>
<organism evidence="2 3">
    <name type="scientific">Rickenella mellea</name>
    <dbReference type="NCBI Taxonomy" id="50990"/>
    <lineage>
        <taxon>Eukaryota</taxon>
        <taxon>Fungi</taxon>
        <taxon>Dikarya</taxon>
        <taxon>Basidiomycota</taxon>
        <taxon>Agaricomycotina</taxon>
        <taxon>Agaricomycetes</taxon>
        <taxon>Hymenochaetales</taxon>
        <taxon>Rickenellaceae</taxon>
        <taxon>Rickenella</taxon>
    </lineage>
</organism>
<evidence type="ECO:0000313" key="2">
    <source>
        <dbReference type="EMBL" id="TDL24858.1"/>
    </source>
</evidence>
<reference evidence="2 3" key="1">
    <citation type="submission" date="2018-06" db="EMBL/GenBank/DDBJ databases">
        <title>A transcriptomic atlas of mushroom development highlights an independent origin of complex multicellularity.</title>
        <authorList>
            <consortium name="DOE Joint Genome Institute"/>
            <person name="Krizsan K."/>
            <person name="Almasi E."/>
            <person name="Merenyi Z."/>
            <person name="Sahu N."/>
            <person name="Viragh M."/>
            <person name="Koszo T."/>
            <person name="Mondo S."/>
            <person name="Kiss B."/>
            <person name="Balint B."/>
            <person name="Kues U."/>
            <person name="Barry K."/>
            <person name="Hegedus J.C."/>
            <person name="Henrissat B."/>
            <person name="Johnson J."/>
            <person name="Lipzen A."/>
            <person name="Ohm R."/>
            <person name="Nagy I."/>
            <person name="Pangilinan J."/>
            <person name="Yan J."/>
            <person name="Xiong Y."/>
            <person name="Grigoriev I.V."/>
            <person name="Hibbett D.S."/>
            <person name="Nagy L.G."/>
        </authorList>
    </citation>
    <scope>NUCLEOTIDE SEQUENCE [LARGE SCALE GENOMIC DNA]</scope>
    <source>
        <strain evidence="2 3">SZMC22713</strain>
    </source>
</reference>
<feature type="compositionally biased region" description="Low complexity" evidence="1">
    <location>
        <begin position="79"/>
        <end position="91"/>
    </location>
</feature>
<gene>
    <name evidence="2" type="ORF">BD410DRAFT_64820</name>
</gene>
<proteinExistence type="predicted"/>
<dbReference type="EMBL" id="ML170165">
    <property type="protein sequence ID" value="TDL24858.1"/>
    <property type="molecule type" value="Genomic_DNA"/>
</dbReference>
<dbReference type="AlphaFoldDB" id="A0A4Y7QCA3"/>
<feature type="compositionally biased region" description="Polar residues" evidence="1">
    <location>
        <begin position="10"/>
        <end position="19"/>
    </location>
</feature>
<accession>A0A4Y7QCA3</accession>
<name>A0A4Y7QCA3_9AGAM</name>
<feature type="region of interest" description="Disordered" evidence="1">
    <location>
        <begin position="131"/>
        <end position="212"/>
    </location>
</feature>
<sequence length="229" mass="25559">MPGVPGLGDNNINYSPRTAQQKRRFTDGSGVNGEWMTQQNRYPGRQTSRWPYERHNNDYGSYPYHAHQSTDGAWNATGSSPSKAAESSSSANVDDAKRATSRELVAVPRAPLPLPVHGRRVDAEDEDINVDAEYLVREEDERDLERSPLMSRPEGSSARIQEVEDDVDVHPQQPEGQYPRSEPARPSVPPSEIDADDHRSHSVNRQLGFVPSDQFGTGVWESALIKKKI</sequence>
<feature type="compositionally biased region" description="Basic and acidic residues" evidence="1">
    <location>
        <begin position="134"/>
        <end position="146"/>
    </location>
</feature>
<feature type="region of interest" description="Disordered" evidence="1">
    <location>
        <begin position="1"/>
        <end position="102"/>
    </location>
</feature>
<evidence type="ECO:0000313" key="3">
    <source>
        <dbReference type="Proteomes" id="UP000294933"/>
    </source>
</evidence>